<feature type="transmembrane region" description="Helical" evidence="6">
    <location>
        <begin position="68"/>
        <end position="87"/>
    </location>
</feature>
<comment type="caution">
    <text evidence="7">The sequence shown here is derived from an EMBL/GenBank/DDBJ whole genome shotgun (WGS) entry which is preliminary data.</text>
</comment>
<comment type="subcellular location">
    <subcellularLocation>
        <location evidence="1 6">Membrane</location>
        <topology evidence="1 6">Multi-pass membrane protein</topology>
    </subcellularLocation>
</comment>
<evidence type="ECO:0000256" key="5">
    <source>
        <dbReference type="ARBA" id="ARBA00023136"/>
    </source>
</evidence>
<organism evidence="7 8">
    <name type="scientific">Dactylosporangium siamense</name>
    <dbReference type="NCBI Taxonomy" id="685454"/>
    <lineage>
        <taxon>Bacteria</taxon>
        <taxon>Bacillati</taxon>
        <taxon>Actinomycetota</taxon>
        <taxon>Actinomycetes</taxon>
        <taxon>Micromonosporales</taxon>
        <taxon>Micromonosporaceae</taxon>
        <taxon>Dactylosporangium</taxon>
    </lineage>
</organism>
<sequence>MSGFLAALAISFGVIFVAELGDKSQLMALTFATRYKTVPVLIGITVATAVVHLVSVAVGYGLGTALPTGWISLVAAVAFFAFGAWTLRGDSLTDAERDKASQPTTRSAIVAVGVAFFLAELGDKTMLATITLATQHGWFGTWLGSTIGMVAADALAIVAGRMLGKRLPERTIKYGAAILFVVFGVWLLVEALRELL</sequence>
<keyword evidence="4 6" id="KW-1133">Transmembrane helix</keyword>
<accession>A0A919U6P2</accession>
<comment type="similarity">
    <text evidence="2 6">Belongs to the GDT1 family.</text>
</comment>
<evidence type="ECO:0000256" key="2">
    <source>
        <dbReference type="ARBA" id="ARBA00009190"/>
    </source>
</evidence>
<feature type="transmembrane region" description="Helical" evidence="6">
    <location>
        <begin position="38"/>
        <end position="62"/>
    </location>
</feature>
<feature type="transmembrane region" description="Helical" evidence="6">
    <location>
        <begin position="139"/>
        <end position="159"/>
    </location>
</feature>
<protein>
    <recommendedName>
        <fullName evidence="6">GDT1 family protein</fullName>
    </recommendedName>
</protein>
<reference evidence="7" key="1">
    <citation type="submission" date="2021-01" db="EMBL/GenBank/DDBJ databases">
        <title>Whole genome shotgun sequence of Dactylosporangium siamense NBRC 106093.</title>
        <authorList>
            <person name="Komaki H."/>
            <person name="Tamura T."/>
        </authorList>
    </citation>
    <scope>NUCLEOTIDE SEQUENCE</scope>
    <source>
        <strain evidence="7">NBRC 106093</strain>
    </source>
</reference>
<keyword evidence="8" id="KW-1185">Reference proteome</keyword>
<dbReference type="GO" id="GO:0046873">
    <property type="term" value="F:metal ion transmembrane transporter activity"/>
    <property type="evidence" value="ECO:0007669"/>
    <property type="project" value="InterPro"/>
</dbReference>
<evidence type="ECO:0000313" key="8">
    <source>
        <dbReference type="Proteomes" id="UP000660611"/>
    </source>
</evidence>
<evidence type="ECO:0000256" key="1">
    <source>
        <dbReference type="ARBA" id="ARBA00004141"/>
    </source>
</evidence>
<name>A0A919U6P2_9ACTN</name>
<dbReference type="PANTHER" id="PTHR12608">
    <property type="entry name" value="TRANSMEMBRANE PROTEIN HTP-1 RELATED"/>
    <property type="match status" value="1"/>
</dbReference>
<dbReference type="EMBL" id="BONQ01000042">
    <property type="protein sequence ID" value="GIG44664.1"/>
    <property type="molecule type" value="Genomic_DNA"/>
</dbReference>
<feature type="transmembrane region" description="Helical" evidence="6">
    <location>
        <begin position="108"/>
        <end position="133"/>
    </location>
</feature>
<dbReference type="Pfam" id="PF01169">
    <property type="entry name" value="GDT1"/>
    <property type="match status" value="2"/>
</dbReference>
<dbReference type="Proteomes" id="UP000660611">
    <property type="component" value="Unassembled WGS sequence"/>
</dbReference>
<dbReference type="PANTHER" id="PTHR12608:SF1">
    <property type="entry name" value="TRANSMEMBRANE PROTEIN 165"/>
    <property type="match status" value="1"/>
</dbReference>
<feature type="transmembrane region" description="Helical" evidence="6">
    <location>
        <begin position="6"/>
        <end position="26"/>
    </location>
</feature>
<evidence type="ECO:0000256" key="4">
    <source>
        <dbReference type="ARBA" id="ARBA00022989"/>
    </source>
</evidence>
<evidence type="ECO:0000256" key="3">
    <source>
        <dbReference type="ARBA" id="ARBA00022692"/>
    </source>
</evidence>
<dbReference type="InterPro" id="IPR001727">
    <property type="entry name" value="GDT1-like"/>
</dbReference>
<evidence type="ECO:0000313" key="7">
    <source>
        <dbReference type="EMBL" id="GIG44664.1"/>
    </source>
</evidence>
<evidence type="ECO:0000256" key="6">
    <source>
        <dbReference type="RuleBase" id="RU365102"/>
    </source>
</evidence>
<gene>
    <name evidence="7" type="ORF">Dsi01nite_027050</name>
</gene>
<dbReference type="GO" id="GO:0016020">
    <property type="term" value="C:membrane"/>
    <property type="evidence" value="ECO:0007669"/>
    <property type="project" value="UniProtKB-SubCell"/>
</dbReference>
<keyword evidence="3 6" id="KW-0812">Transmembrane</keyword>
<dbReference type="RefSeq" id="WP_203846492.1">
    <property type="nucleotide sequence ID" value="NZ_BAAAVW010000007.1"/>
</dbReference>
<dbReference type="AlphaFoldDB" id="A0A919U6P2"/>
<proteinExistence type="inferred from homology"/>
<feature type="transmembrane region" description="Helical" evidence="6">
    <location>
        <begin position="171"/>
        <end position="189"/>
    </location>
</feature>
<keyword evidence="5 6" id="KW-0472">Membrane</keyword>